<dbReference type="EMBL" id="LFJN01000010">
    <property type="protein sequence ID" value="KPI41067.1"/>
    <property type="molecule type" value="Genomic_DNA"/>
</dbReference>
<feature type="region of interest" description="Disordered" evidence="1">
    <location>
        <begin position="294"/>
        <end position="336"/>
    </location>
</feature>
<feature type="transmembrane region" description="Helical" evidence="2">
    <location>
        <begin position="178"/>
        <end position="202"/>
    </location>
</feature>
<dbReference type="OrthoDB" id="10653622at2759"/>
<dbReference type="GeneID" id="28740494"/>
<keyword evidence="5" id="KW-1185">Reference proteome</keyword>
<dbReference type="Proteomes" id="UP000038010">
    <property type="component" value="Unassembled WGS sequence"/>
</dbReference>
<feature type="chain" id="PRO_5005879476" description="Mid2 domain-containing protein" evidence="3">
    <location>
        <begin position="20"/>
        <end position="336"/>
    </location>
</feature>
<dbReference type="AlphaFoldDB" id="A0A0N1NZS5"/>
<evidence type="ECO:0008006" key="6">
    <source>
        <dbReference type="Google" id="ProtNLM"/>
    </source>
</evidence>
<reference evidence="4 5" key="1">
    <citation type="submission" date="2015-06" db="EMBL/GenBank/DDBJ databases">
        <title>Draft genome of the ant-associated black yeast Phialophora attae CBS 131958.</title>
        <authorList>
            <person name="Moreno L.F."/>
            <person name="Stielow B.J."/>
            <person name="de Hoog S."/>
            <person name="Vicente V.A."/>
            <person name="Weiss V.A."/>
            <person name="de Vries M."/>
            <person name="Cruz L.M."/>
            <person name="Souza E.M."/>
        </authorList>
    </citation>
    <scope>NUCLEOTIDE SEQUENCE [LARGE SCALE GENOMIC DNA]</scope>
    <source>
        <strain evidence="4 5">CBS 131958</strain>
    </source>
</reference>
<evidence type="ECO:0000313" key="4">
    <source>
        <dbReference type="EMBL" id="KPI41067.1"/>
    </source>
</evidence>
<name>A0A0N1NZS5_9EURO</name>
<proteinExistence type="predicted"/>
<protein>
    <recommendedName>
        <fullName evidence="6">Mid2 domain-containing protein</fullName>
    </recommendedName>
</protein>
<feature type="compositionally biased region" description="Low complexity" evidence="1">
    <location>
        <begin position="117"/>
        <end position="171"/>
    </location>
</feature>
<dbReference type="STRING" id="1664694.A0A0N1NZS5"/>
<evidence type="ECO:0000256" key="1">
    <source>
        <dbReference type="SAM" id="MobiDB-lite"/>
    </source>
</evidence>
<comment type="caution">
    <text evidence="4">The sequence shown here is derived from an EMBL/GenBank/DDBJ whole genome shotgun (WGS) entry which is preliminary data.</text>
</comment>
<feature type="region of interest" description="Disordered" evidence="1">
    <location>
        <begin position="54"/>
        <end position="173"/>
    </location>
</feature>
<evidence type="ECO:0000256" key="3">
    <source>
        <dbReference type="SAM" id="SignalP"/>
    </source>
</evidence>
<evidence type="ECO:0000256" key="2">
    <source>
        <dbReference type="SAM" id="Phobius"/>
    </source>
</evidence>
<keyword evidence="3" id="KW-0732">Signal</keyword>
<keyword evidence="2" id="KW-1133">Transmembrane helix</keyword>
<evidence type="ECO:0000313" key="5">
    <source>
        <dbReference type="Proteomes" id="UP000038010"/>
    </source>
</evidence>
<dbReference type="VEuPathDB" id="FungiDB:AB675_8187"/>
<gene>
    <name evidence="4" type="ORF">AB675_8187</name>
</gene>
<feature type="compositionally biased region" description="Basic and acidic residues" evidence="1">
    <location>
        <begin position="76"/>
        <end position="90"/>
    </location>
</feature>
<feature type="signal peptide" evidence="3">
    <location>
        <begin position="1"/>
        <end position="19"/>
    </location>
</feature>
<organism evidence="4 5">
    <name type="scientific">Cyphellophora attinorum</name>
    <dbReference type="NCBI Taxonomy" id="1664694"/>
    <lineage>
        <taxon>Eukaryota</taxon>
        <taxon>Fungi</taxon>
        <taxon>Dikarya</taxon>
        <taxon>Ascomycota</taxon>
        <taxon>Pezizomycotina</taxon>
        <taxon>Eurotiomycetes</taxon>
        <taxon>Chaetothyriomycetidae</taxon>
        <taxon>Chaetothyriales</taxon>
        <taxon>Cyphellophoraceae</taxon>
        <taxon>Cyphellophora</taxon>
    </lineage>
</organism>
<keyword evidence="2" id="KW-0812">Transmembrane</keyword>
<dbReference type="RefSeq" id="XP_018001030.1">
    <property type="nucleotide sequence ID" value="XM_018148615.1"/>
</dbReference>
<keyword evidence="2" id="KW-0472">Membrane</keyword>
<sequence>MRQAFVVLLSFLLFSAVRAIPFGVSIVQERHIITENTRLYKRQLLDALDSIANDISSAFDPDPEPTPPPPPTPPTPDKDEPAATKTPKKDDDDEDDDETTTARSTATKTSSKENTKTKTSASARSTSTETSSETSVTSESTSESTTSATSTSATSASTAAASATPEPTSASKGGVNTAAVAGGIAAAIVVIAALVIILFWGCGPLKRWKENREYQQMVDRTYRPALDDKVFFADKPRSDVGLYPTSVPTSVVGGASVVGAYRGAGPAQPSPVAGHQRPFSFNEESRMQQGIRRKPLPTIGTGGATEGASPLTGASTPTTTGHDRAEPWLPGGGTHR</sequence>
<feature type="compositionally biased region" description="Pro residues" evidence="1">
    <location>
        <begin position="64"/>
        <end position="75"/>
    </location>
</feature>
<accession>A0A0N1NZS5</accession>